<dbReference type="AlphaFoldDB" id="B0SVT8"/>
<evidence type="ECO:0000313" key="1">
    <source>
        <dbReference type="EMBL" id="ABZ71556.1"/>
    </source>
</evidence>
<gene>
    <name evidence="1" type="ordered locus">Caul_2429</name>
</gene>
<reference evidence="1" key="1">
    <citation type="submission" date="2008-01" db="EMBL/GenBank/DDBJ databases">
        <title>Complete sequence of chromosome of Caulobacter sp. K31.</title>
        <authorList>
            <consortium name="US DOE Joint Genome Institute"/>
            <person name="Copeland A."/>
            <person name="Lucas S."/>
            <person name="Lapidus A."/>
            <person name="Barry K."/>
            <person name="Glavina del Rio T."/>
            <person name="Dalin E."/>
            <person name="Tice H."/>
            <person name="Pitluck S."/>
            <person name="Bruce D."/>
            <person name="Goodwin L."/>
            <person name="Thompson L.S."/>
            <person name="Brettin T."/>
            <person name="Detter J.C."/>
            <person name="Han C."/>
            <person name="Schmutz J."/>
            <person name="Larimer F."/>
            <person name="Land M."/>
            <person name="Hauser L."/>
            <person name="Kyrpides N."/>
            <person name="Kim E."/>
            <person name="Stephens C."/>
            <person name="Richardson P."/>
        </authorList>
    </citation>
    <scope>NUCLEOTIDE SEQUENCE [LARGE SCALE GENOMIC DNA]</scope>
    <source>
        <strain evidence="1">K31</strain>
    </source>
</reference>
<sequence>MLEVMMLDDGAPRGSLCFDEARMRRFTGLAPKVISIHHLMRPERARVEAYLEAAYASAFNGVIRRHYPTLMSVQDGEGRIHAAVGFRFAAREPLFLEQYLDEPVEAAITRKLGAPATRDGVAEIGNLGSDSAGASMFLFLALARHLDQNGCTHAVATATRQLRRSFGRVGFETQVLTRAEPSRLGEAATEWGAYYERDPEVLAGAIGPALRPLSAMLVAAPVEIQDIRPRLHPACAGVGQ</sequence>
<dbReference type="EMBL" id="CP000927">
    <property type="protein sequence ID" value="ABZ71556.1"/>
    <property type="molecule type" value="Genomic_DNA"/>
</dbReference>
<organism evidence="1">
    <name type="scientific">Caulobacter sp. (strain K31)</name>
    <dbReference type="NCBI Taxonomy" id="366602"/>
    <lineage>
        <taxon>Bacteria</taxon>
        <taxon>Pseudomonadati</taxon>
        <taxon>Pseudomonadota</taxon>
        <taxon>Alphaproteobacteria</taxon>
        <taxon>Caulobacterales</taxon>
        <taxon>Caulobacteraceae</taxon>
        <taxon>Caulobacter</taxon>
    </lineage>
</organism>
<dbReference type="Pfam" id="PF12261">
    <property type="entry name" value="T_hemolysin"/>
    <property type="match status" value="1"/>
</dbReference>
<accession>B0SVT8</accession>
<dbReference type="InterPro" id="IPR022050">
    <property type="entry name" value="T_hemolysin"/>
</dbReference>
<dbReference type="eggNOG" id="ENOG5032S9B">
    <property type="taxonomic scope" value="Bacteria"/>
</dbReference>
<name>B0SVT8_CAUSK</name>
<dbReference type="KEGG" id="cak:Caul_2429"/>
<evidence type="ECO:0008006" key="2">
    <source>
        <dbReference type="Google" id="ProtNLM"/>
    </source>
</evidence>
<proteinExistence type="predicted"/>
<protein>
    <recommendedName>
        <fullName evidence="2">Thermostable hemolysin</fullName>
    </recommendedName>
</protein>
<dbReference type="OrthoDB" id="7432757at2"/>
<dbReference type="HOGENOM" id="CLU_092721_3_0_5"/>
<dbReference type="STRING" id="366602.Caul_2429"/>